<name>A0A0E9V7W7_ANGAN</name>
<reference evidence="1" key="1">
    <citation type="submission" date="2014-11" db="EMBL/GenBank/DDBJ databases">
        <authorList>
            <person name="Amaro Gonzalez C."/>
        </authorList>
    </citation>
    <scope>NUCLEOTIDE SEQUENCE</scope>
</reference>
<dbReference type="AlphaFoldDB" id="A0A0E9V7W7"/>
<dbReference type="EMBL" id="GBXM01034476">
    <property type="protein sequence ID" value="JAH74101.1"/>
    <property type="molecule type" value="Transcribed_RNA"/>
</dbReference>
<evidence type="ECO:0000313" key="1">
    <source>
        <dbReference type="EMBL" id="JAH74101.1"/>
    </source>
</evidence>
<accession>A0A0E9V7W7</accession>
<reference evidence="1" key="2">
    <citation type="journal article" date="2015" name="Fish Shellfish Immunol.">
        <title>Early steps in the European eel (Anguilla anguilla)-Vibrio vulnificus interaction in the gills: Role of the RtxA13 toxin.</title>
        <authorList>
            <person name="Callol A."/>
            <person name="Pajuelo D."/>
            <person name="Ebbesson L."/>
            <person name="Teles M."/>
            <person name="MacKenzie S."/>
            <person name="Amaro C."/>
        </authorList>
    </citation>
    <scope>NUCLEOTIDE SEQUENCE</scope>
</reference>
<protein>
    <submittedName>
        <fullName evidence="1">Uncharacterized protein</fullName>
    </submittedName>
</protein>
<proteinExistence type="predicted"/>
<organism evidence="1">
    <name type="scientific">Anguilla anguilla</name>
    <name type="common">European freshwater eel</name>
    <name type="synonym">Muraena anguilla</name>
    <dbReference type="NCBI Taxonomy" id="7936"/>
    <lineage>
        <taxon>Eukaryota</taxon>
        <taxon>Metazoa</taxon>
        <taxon>Chordata</taxon>
        <taxon>Craniata</taxon>
        <taxon>Vertebrata</taxon>
        <taxon>Euteleostomi</taxon>
        <taxon>Actinopterygii</taxon>
        <taxon>Neopterygii</taxon>
        <taxon>Teleostei</taxon>
        <taxon>Anguilliformes</taxon>
        <taxon>Anguillidae</taxon>
        <taxon>Anguilla</taxon>
    </lineage>
</organism>
<sequence>MTMTKGGVCTFESVSLVPMHQTRSVRHRKEFESKMSR</sequence>